<dbReference type="EMBL" id="MU251274">
    <property type="protein sequence ID" value="KAG9250727.1"/>
    <property type="molecule type" value="Genomic_DNA"/>
</dbReference>
<evidence type="ECO:0000313" key="3">
    <source>
        <dbReference type="EMBL" id="KAG9250727.1"/>
    </source>
</evidence>
<proteinExistence type="predicted"/>
<dbReference type="InterPro" id="IPR015943">
    <property type="entry name" value="WD40/YVTN_repeat-like_dom_sf"/>
</dbReference>
<dbReference type="Gene3D" id="2.130.10.10">
    <property type="entry name" value="YVTN repeat-like/Quinoprotein amine dehydrogenase"/>
    <property type="match status" value="1"/>
</dbReference>
<feature type="compositionally biased region" description="Low complexity" evidence="2">
    <location>
        <begin position="33"/>
        <end position="49"/>
    </location>
</feature>
<dbReference type="InterPro" id="IPR011047">
    <property type="entry name" value="Quinoprotein_ADH-like_sf"/>
</dbReference>
<accession>A0A9P7ZFI8</accession>
<feature type="compositionally biased region" description="Pro residues" evidence="2">
    <location>
        <begin position="56"/>
        <end position="67"/>
    </location>
</feature>
<feature type="compositionally biased region" description="Low complexity" evidence="2">
    <location>
        <begin position="68"/>
        <end position="87"/>
    </location>
</feature>
<dbReference type="AlphaFoldDB" id="A0A9P7ZFI8"/>
<organism evidence="3 4">
    <name type="scientific">Emericellopsis atlantica</name>
    <dbReference type="NCBI Taxonomy" id="2614577"/>
    <lineage>
        <taxon>Eukaryota</taxon>
        <taxon>Fungi</taxon>
        <taxon>Dikarya</taxon>
        <taxon>Ascomycota</taxon>
        <taxon>Pezizomycotina</taxon>
        <taxon>Sordariomycetes</taxon>
        <taxon>Hypocreomycetidae</taxon>
        <taxon>Hypocreales</taxon>
        <taxon>Bionectriaceae</taxon>
        <taxon>Emericellopsis</taxon>
    </lineage>
</organism>
<feature type="repeat" description="WD" evidence="1">
    <location>
        <begin position="482"/>
        <end position="520"/>
    </location>
</feature>
<dbReference type="PROSITE" id="PS50082">
    <property type="entry name" value="WD_REPEATS_2"/>
    <property type="match status" value="1"/>
</dbReference>
<keyword evidence="1" id="KW-0853">WD repeat</keyword>
<gene>
    <name evidence="3" type="ORF">F5Z01DRAFT_683711</name>
</gene>
<feature type="compositionally biased region" description="Low complexity" evidence="2">
    <location>
        <begin position="95"/>
        <end position="108"/>
    </location>
</feature>
<reference evidence="3" key="1">
    <citation type="journal article" date="2021" name="IMA Fungus">
        <title>Genomic characterization of three marine fungi, including Emericellopsis atlantica sp. nov. with signatures of a generalist lifestyle and marine biomass degradation.</title>
        <authorList>
            <person name="Hagestad O.C."/>
            <person name="Hou L."/>
            <person name="Andersen J.H."/>
            <person name="Hansen E.H."/>
            <person name="Altermark B."/>
            <person name="Li C."/>
            <person name="Kuhnert E."/>
            <person name="Cox R.J."/>
            <person name="Crous P.W."/>
            <person name="Spatafora J.W."/>
            <person name="Lail K."/>
            <person name="Amirebrahimi M."/>
            <person name="Lipzen A."/>
            <person name="Pangilinan J."/>
            <person name="Andreopoulos W."/>
            <person name="Hayes R.D."/>
            <person name="Ng V."/>
            <person name="Grigoriev I.V."/>
            <person name="Jackson S.A."/>
            <person name="Sutton T.D.S."/>
            <person name="Dobson A.D.W."/>
            <person name="Rama T."/>
        </authorList>
    </citation>
    <scope>NUCLEOTIDE SEQUENCE</scope>
    <source>
        <strain evidence="3">TS7</strain>
    </source>
</reference>
<dbReference type="PROSITE" id="PS50294">
    <property type="entry name" value="WD_REPEATS_REGION"/>
    <property type="match status" value="1"/>
</dbReference>
<dbReference type="SUPFAM" id="SSF50998">
    <property type="entry name" value="Quinoprotein alcohol dehydrogenase-like"/>
    <property type="match status" value="1"/>
</dbReference>
<dbReference type="RefSeq" id="XP_046114651.1">
    <property type="nucleotide sequence ID" value="XM_046265872.1"/>
</dbReference>
<dbReference type="OrthoDB" id="5242786at2759"/>
<evidence type="ECO:0000256" key="1">
    <source>
        <dbReference type="PROSITE-ProRule" id="PRU00221"/>
    </source>
</evidence>
<dbReference type="GeneID" id="70296775"/>
<sequence length="520" mass="57401">MDIANLEDTIMEMARSSTARNSVAHPGRRLSIASSAHTRSSSCASSTSHMLGTSPFPAPLKPLPPVPASVRTSQRTSSQPSSCDQSSLDMDRLSHASSTTSSNLSRASMQSFSVRPPVPRRPPEHLRPLYPLEIVYWKQLAGAEKRKSGKTNMVHYLDISTKASTVATKHGNSVIKFWEVSSGDLVGTVKISAYTEAHCRSRDYLIRSHLILSETNHLAAIATRFGRTIEIWDWKINKKLQVIDDTDRWVAGRFETHDVGWSPLAAYRGKDALIDLFAATPQKKPFVKVRTIDIRKAGLPFTPQYPELALSSTSPLLVAAAGPRPPRAGHPPPDRETMLVTWDITDFREVSNAPDRVVRPWQHKELETALPCNLTAYGDLVLSIWIPSGYRTVTNHNARGELEYTLTPVPVPFRYVLVWDLSENSTRTYGIPNTTSCISPDCRFVAYSQVAERRSKIAILDAQSGEEVWSAGGEGNLKSLDQVGDLSKVTDLAFSADGRFLVVGEVDGNTSVYDVRESAF</sequence>
<dbReference type="InterPro" id="IPR001680">
    <property type="entry name" value="WD40_rpt"/>
</dbReference>
<name>A0A9P7ZFI8_9HYPO</name>
<protein>
    <submittedName>
        <fullName evidence="3">Uncharacterized protein</fullName>
    </submittedName>
</protein>
<evidence type="ECO:0000256" key="2">
    <source>
        <dbReference type="SAM" id="MobiDB-lite"/>
    </source>
</evidence>
<dbReference type="Proteomes" id="UP000887229">
    <property type="component" value="Unassembled WGS sequence"/>
</dbReference>
<comment type="caution">
    <text evidence="3">The sequence shown here is derived from an EMBL/GenBank/DDBJ whole genome shotgun (WGS) entry which is preliminary data.</text>
</comment>
<feature type="region of interest" description="Disordered" evidence="2">
    <location>
        <begin position="33"/>
        <end position="120"/>
    </location>
</feature>
<evidence type="ECO:0000313" key="4">
    <source>
        <dbReference type="Proteomes" id="UP000887229"/>
    </source>
</evidence>
<keyword evidence="4" id="KW-1185">Reference proteome</keyword>